<dbReference type="InterPro" id="IPR011712">
    <property type="entry name" value="Sig_transdc_His_kin_sub3_dim/P"/>
</dbReference>
<keyword evidence="17" id="KW-1185">Reference proteome</keyword>
<dbReference type="RefSeq" id="WP_121835781.1">
    <property type="nucleotide sequence ID" value="NZ_CP163513.1"/>
</dbReference>
<dbReference type="GO" id="GO:0005886">
    <property type="term" value="C:plasma membrane"/>
    <property type="evidence" value="ECO:0007669"/>
    <property type="project" value="UniProtKB-SubCell"/>
</dbReference>
<dbReference type="GO" id="GO:0005524">
    <property type="term" value="F:ATP binding"/>
    <property type="evidence" value="ECO:0007669"/>
    <property type="project" value="UniProtKB-UniRule"/>
</dbReference>
<evidence type="ECO:0000256" key="5">
    <source>
        <dbReference type="ARBA" id="ARBA00022679"/>
    </source>
</evidence>
<accession>A0A3L9DRT2</accession>
<keyword evidence="11 13" id="KW-0902">Two-component regulatory system</keyword>
<dbReference type="GO" id="GO:0000155">
    <property type="term" value="F:phosphorelay sensor kinase activity"/>
    <property type="evidence" value="ECO:0007669"/>
    <property type="project" value="UniProtKB-UniRule"/>
</dbReference>
<dbReference type="CDD" id="cd16917">
    <property type="entry name" value="HATPase_UhpB-NarQ-NarX-like"/>
    <property type="match status" value="1"/>
</dbReference>
<comment type="subcellular location">
    <subcellularLocation>
        <location evidence="2 13">Cell membrane</location>
        <topology evidence="2 13">Multi-pass membrane protein</topology>
    </subcellularLocation>
</comment>
<feature type="transmembrane region" description="Helical" evidence="14">
    <location>
        <begin position="45"/>
        <end position="67"/>
    </location>
</feature>
<comment type="caution">
    <text evidence="16">The sequence shown here is derived from an EMBL/GenBank/DDBJ whole genome shotgun (WGS) entry which is preliminary data.</text>
</comment>
<dbReference type="InterPro" id="IPR036890">
    <property type="entry name" value="HATPase_C_sf"/>
</dbReference>
<dbReference type="InterPro" id="IPR005467">
    <property type="entry name" value="His_kinase_dom"/>
</dbReference>
<dbReference type="AlphaFoldDB" id="A0A3L9DRT2"/>
<feature type="domain" description="Histidine kinase" evidence="15">
    <location>
        <begin position="135"/>
        <end position="329"/>
    </location>
</feature>
<keyword evidence="9 13" id="KW-0067">ATP-binding</keyword>
<keyword evidence="3 13" id="KW-1003">Cell membrane</keyword>
<dbReference type="SUPFAM" id="SSF55874">
    <property type="entry name" value="ATPase domain of HSP90 chaperone/DNA topoisomerase II/histidine kinase"/>
    <property type="match status" value="1"/>
</dbReference>
<proteinExistence type="predicted"/>
<dbReference type="Proteomes" id="UP000279194">
    <property type="component" value="Unassembled WGS sequence"/>
</dbReference>
<evidence type="ECO:0000256" key="6">
    <source>
        <dbReference type="ARBA" id="ARBA00022692"/>
    </source>
</evidence>
<evidence type="ECO:0000256" key="12">
    <source>
        <dbReference type="ARBA" id="ARBA00023136"/>
    </source>
</evidence>
<dbReference type="OrthoDB" id="9795828at2"/>
<feature type="transmembrane region" description="Helical" evidence="14">
    <location>
        <begin position="7"/>
        <end position="25"/>
    </location>
</feature>
<keyword evidence="12 13" id="KW-0472">Membrane</keyword>
<dbReference type="EMBL" id="RCVM01000011">
    <property type="protein sequence ID" value="RLY02938.1"/>
    <property type="molecule type" value="Genomic_DNA"/>
</dbReference>
<dbReference type="Gene3D" id="3.30.565.10">
    <property type="entry name" value="Histidine kinase-like ATPase, C-terminal domain"/>
    <property type="match status" value="1"/>
</dbReference>
<dbReference type="InterPro" id="IPR050482">
    <property type="entry name" value="Sensor_HK_TwoCompSys"/>
</dbReference>
<sequence>MKIKTIMTLFIFDILILGTVTFVLFDSLGLSLNIIISNFNLIFNLGWSLLSLAVTLMVILLMGWFLLDEYSKRQTNYQLRKILDNKPIRESGETELSQNLLRLSSKMRHLTTNLQKTENAYIENSEDIVKQERRRIARDLHDTVSQELFASSMMLSGLSHVAPDLTTKQLQEQLKTVEGIVNDAQNDLRILLLHLRPTELEGKTLSEGLRMILKELTDKANIKVDYRAEVFEIPKAIEENLFRIAQEFISNTLKHAKANHLEVYLIQGESDVELKMIDDGQGFDLDAKRELSYGLKNIEDRVEDLAGTMKLLSSKGRGTSLDIRVPLMEGEVDDN</sequence>
<evidence type="ECO:0000256" key="4">
    <source>
        <dbReference type="ARBA" id="ARBA00022553"/>
    </source>
</evidence>
<name>A0A3L9DRT2_9STRE</name>
<dbReference type="PANTHER" id="PTHR24421:SF37">
    <property type="entry name" value="SENSOR HISTIDINE KINASE NARS"/>
    <property type="match status" value="1"/>
</dbReference>
<organism evidence="16 17">
    <name type="scientific">Streptococcus hillyeri</name>
    <dbReference type="NCBI Taxonomy" id="2282420"/>
    <lineage>
        <taxon>Bacteria</taxon>
        <taxon>Bacillati</taxon>
        <taxon>Bacillota</taxon>
        <taxon>Bacilli</taxon>
        <taxon>Lactobacillales</taxon>
        <taxon>Streptococcaceae</taxon>
        <taxon>Streptococcus</taxon>
    </lineage>
</organism>
<evidence type="ECO:0000256" key="9">
    <source>
        <dbReference type="ARBA" id="ARBA00022840"/>
    </source>
</evidence>
<evidence type="ECO:0000256" key="13">
    <source>
        <dbReference type="PIRNR" id="PIRNR037431"/>
    </source>
</evidence>
<keyword evidence="8 13" id="KW-0418">Kinase</keyword>
<dbReference type="EC" id="2.7.13.3" evidence="13"/>
<evidence type="ECO:0000259" key="15">
    <source>
        <dbReference type="PROSITE" id="PS50109"/>
    </source>
</evidence>
<evidence type="ECO:0000256" key="14">
    <source>
        <dbReference type="SAM" id="Phobius"/>
    </source>
</evidence>
<evidence type="ECO:0000313" key="17">
    <source>
        <dbReference type="Proteomes" id="UP000279194"/>
    </source>
</evidence>
<dbReference type="Pfam" id="PF02518">
    <property type="entry name" value="HATPase_c"/>
    <property type="match status" value="1"/>
</dbReference>
<dbReference type="SMART" id="SM00387">
    <property type="entry name" value="HATPase_c"/>
    <property type="match status" value="1"/>
</dbReference>
<keyword evidence="7 13" id="KW-0547">Nucleotide-binding</keyword>
<keyword evidence="6 14" id="KW-0812">Transmembrane</keyword>
<evidence type="ECO:0000313" key="16">
    <source>
        <dbReference type="EMBL" id="RLY02938.1"/>
    </source>
</evidence>
<evidence type="ECO:0000256" key="7">
    <source>
        <dbReference type="ARBA" id="ARBA00022741"/>
    </source>
</evidence>
<evidence type="ECO:0000256" key="11">
    <source>
        <dbReference type="ARBA" id="ARBA00023012"/>
    </source>
</evidence>
<dbReference type="Gene3D" id="1.20.5.1930">
    <property type="match status" value="1"/>
</dbReference>
<keyword evidence="5 13" id="KW-0808">Transferase</keyword>
<reference evidence="16 17" key="1">
    <citation type="submission" date="2018-10" db="EMBL/GenBank/DDBJ databases">
        <title>Streptococcus hillyeri sp. nov., isolated from equine tracheal sample.</title>
        <authorList>
            <person name="Macfadyen A.C."/>
            <person name="Waller A."/>
            <person name="Paterson G.K."/>
        </authorList>
    </citation>
    <scope>NUCLEOTIDE SEQUENCE [LARGE SCALE GENOMIC DNA]</scope>
    <source>
        <strain evidence="16 17">28462</strain>
    </source>
</reference>
<evidence type="ECO:0000256" key="2">
    <source>
        <dbReference type="ARBA" id="ARBA00004651"/>
    </source>
</evidence>
<dbReference type="PROSITE" id="PS50109">
    <property type="entry name" value="HIS_KIN"/>
    <property type="match status" value="1"/>
</dbReference>
<evidence type="ECO:0000256" key="10">
    <source>
        <dbReference type="ARBA" id="ARBA00022989"/>
    </source>
</evidence>
<evidence type="ECO:0000256" key="1">
    <source>
        <dbReference type="ARBA" id="ARBA00000085"/>
    </source>
</evidence>
<dbReference type="PIRSF" id="PIRSF037431">
    <property type="entry name" value="STHK_LiaS"/>
    <property type="match status" value="1"/>
</dbReference>
<dbReference type="PANTHER" id="PTHR24421">
    <property type="entry name" value="NITRATE/NITRITE SENSOR PROTEIN NARX-RELATED"/>
    <property type="match status" value="1"/>
</dbReference>
<keyword evidence="4" id="KW-0597">Phosphoprotein</keyword>
<dbReference type="GO" id="GO:0046983">
    <property type="term" value="F:protein dimerization activity"/>
    <property type="evidence" value="ECO:0007669"/>
    <property type="project" value="InterPro"/>
</dbReference>
<protein>
    <recommendedName>
        <fullName evidence="13">Sensor histidine kinase</fullName>
        <ecNumber evidence="13">2.7.13.3</ecNumber>
    </recommendedName>
</protein>
<dbReference type="InterPro" id="IPR017202">
    <property type="entry name" value="LiaS/VraS"/>
</dbReference>
<gene>
    <name evidence="16" type="ORF">EAF07_06495</name>
</gene>
<evidence type="ECO:0000256" key="8">
    <source>
        <dbReference type="ARBA" id="ARBA00022777"/>
    </source>
</evidence>
<dbReference type="Pfam" id="PF07730">
    <property type="entry name" value="HisKA_3"/>
    <property type="match status" value="1"/>
</dbReference>
<comment type="catalytic activity">
    <reaction evidence="1 13">
        <text>ATP + protein L-histidine = ADP + protein N-phospho-L-histidine.</text>
        <dbReference type="EC" id="2.7.13.3"/>
    </reaction>
</comment>
<evidence type="ECO:0000256" key="3">
    <source>
        <dbReference type="ARBA" id="ARBA00022475"/>
    </source>
</evidence>
<keyword evidence="10 14" id="KW-1133">Transmembrane helix</keyword>
<dbReference type="InterPro" id="IPR003594">
    <property type="entry name" value="HATPase_dom"/>
</dbReference>